<dbReference type="Proteomes" id="UP000264313">
    <property type="component" value="Unassembled WGS sequence"/>
</dbReference>
<sequence length="172" mass="18022">MAENTTYVVTSKTNDEDFQLDTFIRLSFDATTIVAADYVELDIGCKPRYVCVENFTDLSKFEWFEGVTATVSAGSFVAGTVYTVATVGSTDYVAIGAPSNTVGVTFTATGVGAGSGTAVTNDNVCIKTVAAGTRTLVTANSILVRDRTVQLSQNATTAMILASKNLSVRVSG</sequence>
<reference evidence="1 2" key="1">
    <citation type="journal article" date="2018" name="Nat. Biotechnol.">
        <title>A standardized bacterial taxonomy based on genome phylogeny substantially revises the tree of life.</title>
        <authorList>
            <person name="Parks D.H."/>
            <person name="Chuvochina M."/>
            <person name="Waite D.W."/>
            <person name="Rinke C."/>
            <person name="Skarshewski A."/>
            <person name="Chaumeil P.A."/>
            <person name="Hugenholtz P."/>
        </authorList>
    </citation>
    <scope>NUCLEOTIDE SEQUENCE [LARGE SCALE GENOMIC DNA]</scope>
    <source>
        <strain evidence="1">UBA9958</strain>
    </source>
</reference>
<dbReference type="AlphaFoldDB" id="A0A351RD30"/>
<evidence type="ECO:0000313" key="1">
    <source>
        <dbReference type="EMBL" id="HBA09951.1"/>
    </source>
</evidence>
<protein>
    <submittedName>
        <fullName evidence="1">Uncharacterized protein</fullName>
    </submittedName>
</protein>
<dbReference type="EMBL" id="DNAA01000249">
    <property type="protein sequence ID" value="HBA09951.1"/>
    <property type="molecule type" value="Genomic_DNA"/>
</dbReference>
<comment type="caution">
    <text evidence="1">The sequence shown here is derived from an EMBL/GenBank/DDBJ whole genome shotgun (WGS) entry which is preliminary data.</text>
</comment>
<evidence type="ECO:0000313" key="2">
    <source>
        <dbReference type="Proteomes" id="UP000264313"/>
    </source>
</evidence>
<gene>
    <name evidence="1" type="ORF">DCW48_10710</name>
</gene>
<accession>A0A351RD30</accession>
<name>A0A351RD30_9PROT</name>
<proteinExistence type="predicted"/>
<organism evidence="1 2">
    <name type="scientific">Methylotenera mobilis</name>
    <dbReference type="NCBI Taxonomy" id="359408"/>
    <lineage>
        <taxon>Bacteria</taxon>
        <taxon>Pseudomonadati</taxon>
        <taxon>Pseudomonadota</taxon>
        <taxon>Betaproteobacteria</taxon>
        <taxon>Nitrosomonadales</taxon>
        <taxon>Methylophilaceae</taxon>
        <taxon>Methylotenera</taxon>
    </lineage>
</organism>